<evidence type="ECO:0000259" key="4">
    <source>
        <dbReference type="SMART" id="SM00822"/>
    </source>
</evidence>
<dbReference type="NCBIfam" id="NF005559">
    <property type="entry name" value="PRK07231.1"/>
    <property type="match status" value="1"/>
</dbReference>
<dbReference type="PRINTS" id="PR00080">
    <property type="entry name" value="SDRFAMILY"/>
</dbReference>
<evidence type="ECO:0000256" key="2">
    <source>
        <dbReference type="ARBA" id="ARBA00023002"/>
    </source>
</evidence>
<dbReference type="SUPFAM" id="SSF51735">
    <property type="entry name" value="NAD(P)-binding Rossmann-fold domains"/>
    <property type="match status" value="1"/>
</dbReference>
<dbReference type="Pfam" id="PF00106">
    <property type="entry name" value="adh_short"/>
    <property type="match status" value="1"/>
</dbReference>
<dbReference type="InterPro" id="IPR002347">
    <property type="entry name" value="SDR_fam"/>
</dbReference>
<evidence type="ECO:0000256" key="1">
    <source>
        <dbReference type="ARBA" id="ARBA00006484"/>
    </source>
</evidence>
<accession>A0A4Y8UPU2</accession>
<feature type="domain" description="Ketoreductase" evidence="4">
    <location>
        <begin position="4"/>
        <end position="144"/>
    </location>
</feature>
<keyword evidence="2 5" id="KW-0560">Oxidoreductase</keyword>
<dbReference type="SMART" id="SM00822">
    <property type="entry name" value="PKS_KR"/>
    <property type="match status" value="1"/>
</dbReference>
<dbReference type="PRINTS" id="PR00081">
    <property type="entry name" value="GDHRDH"/>
</dbReference>
<reference evidence="5 6" key="1">
    <citation type="submission" date="2019-03" db="EMBL/GenBank/DDBJ databases">
        <title>Draft genome of Gammaproteobacteria bacterium LSUCC0057, a member of the SAR92 clade.</title>
        <authorList>
            <person name="Lanclos V.C."/>
            <person name="Doiron C."/>
            <person name="Henson M.W."/>
            <person name="Thrash J.C."/>
        </authorList>
    </citation>
    <scope>NUCLEOTIDE SEQUENCE [LARGE SCALE GENOMIC DNA]</scope>
    <source>
        <strain evidence="5 6">LSUCC0057</strain>
    </source>
</reference>
<dbReference type="Gene3D" id="3.40.50.720">
    <property type="entry name" value="NAD(P)-binding Rossmann-like Domain"/>
    <property type="match status" value="1"/>
</dbReference>
<evidence type="ECO:0000313" key="6">
    <source>
        <dbReference type="Proteomes" id="UP000298133"/>
    </source>
</evidence>
<dbReference type="EC" id="1.1.1.47" evidence="5"/>
<dbReference type="OrthoDB" id="9803333at2"/>
<organism evidence="5 6">
    <name type="scientific">Gammaproteobacteria bacterium LSUCC0057</name>
    <dbReference type="NCBI Taxonomy" id="2559237"/>
    <lineage>
        <taxon>Bacteria</taxon>
        <taxon>Pseudomonadati</taxon>
        <taxon>Pseudomonadota</taxon>
        <taxon>Gammaproteobacteria</taxon>
        <taxon>Cellvibrionales</taxon>
        <taxon>Porticoccaceae</taxon>
        <taxon>SAR92 clade</taxon>
    </lineage>
</organism>
<dbReference type="GO" id="GO:0047936">
    <property type="term" value="F:glucose 1-dehydrogenase [NAD(P)+] activity"/>
    <property type="evidence" value="ECO:0007669"/>
    <property type="project" value="UniProtKB-EC"/>
</dbReference>
<dbReference type="CDD" id="cd05233">
    <property type="entry name" value="SDR_c"/>
    <property type="match status" value="1"/>
</dbReference>
<dbReference type="InterPro" id="IPR020904">
    <property type="entry name" value="Sc_DH/Rdtase_CS"/>
</dbReference>
<proteinExistence type="inferred from homology"/>
<protein>
    <submittedName>
        <fullName evidence="5">Glucose 1-dehydrogenase</fullName>
        <ecNumber evidence="5">1.1.1.47</ecNumber>
    </submittedName>
</protein>
<dbReference type="PANTHER" id="PTHR43669:SF3">
    <property type="entry name" value="ALCOHOL DEHYDROGENASE, PUTATIVE (AFU_ORTHOLOGUE AFUA_3G03445)-RELATED"/>
    <property type="match status" value="1"/>
</dbReference>
<evidence type="ECO:0000313" key="5">
    <source>
        <dbReference type="EMBL" id="TFH69303.1"/>
    </source>
</evidence>
<gene>
    <name evidence="5" type="ORF">E3W66_00350</name>
</gene>
<dbReference type="FunFam" id="3.40.50.720:FF:000084">
    <property type="entry name" value="Short-chain dehydrogenase reductase"/>
    <property type="match status" value="1"/>
</dbReference>
<dbReference type="PROSITE" id="PS00061">
    <property type="entry name" value="ADH_SHORT"/>
    <property type="match status" value="1"/>
</dbReference>
<name>A0A4Y8UPU2_9GAMM</name>
<keyword evidence="6" id="KW-1185">Reference proteome</keyword>
<sequence>MQGKVALVTGASSGFGAHFCRQLAARGAAVVACARRVERLQALVAEIEAAGGRAIAVAMDVTDRSSIEAGFDAAEQRFGTVTVIANNAGVAQTKAALEIDEADWDYVMDANLKAVFAVAQSGARRMVAAAVAGSIVNVASILGLAVGPGLSSYAISKAGVVQLTKALALEFGRANIRVNALCPGYFVTEMNQAFFASEKGQAYIKTTPARRTGQMDEMTAPFMLLASDAGSFINGVALPVDGGHLLGAL</sequence>
<comment type="similarity">
    <text evidence="1 3">Belongs to the short-chain dehydrogenases/reductases (SDR) family.</text>
</comment>
<dbReference type="AlphaFoldDB" id="A0A4Y8UPU2"/>
<evidence type="ECO:0000256" key="3">
    <source>
        <dbReference type="RuleBase" id="RU000363"/>
    </source>
</evidence>
<dbReference type="PANTHER" id="PTHR43669">
    <property type="entry name" value="5-KETO-D-GLUCONATE 5-REDUCTASE"/>
    <property type="match status" value="1"/>
</dbReference>
<comment type="caution">
    <text evidence="5">The sequence shown here is derived from an EMBL/GenBank/DDBJ whole genome shotgun (WGS) entry which is preliminary data.</text>
</comment>
<dbReference type="Proteomes" id="UP000298133">
    <property type="component" value="Unassembled WGS sequence"/>
</dbReference>
<dbReference type="InterPro" id="IPR057326">
    <property type="entry name" value="KR_dom"/>
</dbReference>
<dbReference type="EMBL" id="SPIA01000001">
    <property type="protein sequence ID" value="TFH69303.1"/>
    <property type="molecule type" value="Genomic_DNA"/>
</dbReference>
<dbReference type="InterPro" id="IPR036291">
    <property type="entry name" value="NAD(P)-bd_dom_sf"/>
</dbReference>